<keyword evidence="9" id="KW-0325">Glycoprotein</keyword>
<comment type="similarity">
    <text evidence="12">Belongs to the glycosyl hydrolase 16 family. CRH1 subfamily.</text>
</comment>
<keyword evidence="8 14" id="KW-0472">Membrane</keyword>
<organism evidence="17 18">
    <name type="scientific">Cladobotryum mycophilum</name>
    <dbReference type="NCBI Taxonomy" id="491253"/>
    <lineage>
        <taxon>Eukaryota</taxon>
        <taxon>Fungi</taxon>
        <taxon>Dikarya</taxon>
        <taxon>Ascomycota</taxon>
        <taxon>Pezizomycotina</taxon>
        <taxon>Sordariomycetes</taxon>
        <taxon>Hypocreomycetidae</taxon>
        <taxon>Hypocreales</taxon>
        <taxon>Hypocreaceae</taxon>
        <taxon>Cladobotryum</taxon>
    </lineage>
</organism>
<keyword evidence="5" id="KW-0808">Transferase</keyword>
<evidence type="ECO:0000256" key="1">
    <source>
        <dbReference type="ARBA" id="ARBA00000822"/>
    </source>
</evidence>
<comment type="catalytic activity">
    <reaction evidence="1">
        <text>Random endo-hydrolysis of N-acetyl-beta-D-glucosaminide (1-&gt;4)-beta-linkages in chitin and chitodextrins.</text>
        <dbReference type="EC" id="3.2.1.14"/>
    </reaction>
</comment>
<keyword evidence="4" id="KW-0328">Glycosyltransferase</keyword>
<evidence type="ECO:0000256" key="2">
    <source>
        <dbReference type="ARBA" id="ARBA00004370"/>
    </source>
</evidence>
<keyword evidence="11" id="KW-0961">Cell wall biogenesis/degradation</keyword>
<comment type="subcellular location">
    <subcellularLocation>
        <location evidence="2">Membrane</location>
    </subcellularLocation>
</comment>
<evidence type="ECO:0000313" key="18">
    <source>
        <dbReference type="Proteomes" id="UP001338125"/>
    </source>
</evidence>
<dbReference type="EMBL" id="JAVFKD010000016">
    <property type="protein sequence ID" value="KAK5988407.1"/>
    <property type="molecule type" value="Genomic_DNA"/>
</dbReference>
<keyword evidence="14" id="KW-0812">Transmembrane</keyword>
<dbReference type="InterPro" id="IPR000757">
    <property type="entry name" value="Beta-glucanase-like"/>
</dbReference>
<dbReference type="InterPro" id="IPR013320">
    <property type="entry name" value="ConA-like_dom_sf"/>
</dbReference>
<gene>
    <name evidence="17" type="ORF">PT974_12561</name>
</gene>
<sequence length="498" mass="54333">MMYARHLLAAASLLGFAAAQVHTDCNPMQDGDCPSDPAFSADHTWNFNSTPSYELWETTAGAVQFDSENYAQFTIAKQGDSPTIRTKFYFFFGRTEIWLKVAPGRGIVSSTMWLSDDLDEVDWEFLGSNDTHASTNYFGKGRQDYLNGGLHPMPGGMQDDFHNYTTVWTKEQIDWFIDGQHVRTLTAVSANNTQNYPQTPMRLSIGIWAGGDPSLPEGTRKWAGGDTDYSQGPYTMHVKSAQVTDFTNGKEYIFGDDSGSWQSIKVVEGNSTALEALNRPPPQPKKSLSQKWAALPSNTKIGIYAGVGGSVGLLLCALLFYCIRQRRIGAKEAKLAAEREQAERLEVEKFKGHHVEDYDTSIRANSMRNNSMLNNSEFNVTEMTGPLDSKGWSAPAAAPALSPTSPRISSPAAGSTGAFDFGIPAGVAPARTPSPGMMRTSSPAIPPNMRSESVPPNAYMRQSTQGPQRLASPGPIQQVRTFSATHAGYRGLPQSGEQ</sequence>
<keyword evidence="7" id="KW-0378">Hydrolase</keyword>
<feature type="transmembrane region" description="Helical" evidence="14">
    <location>
        <begin position="301"/>
        <end position="323"/>
    </location>
</feature>
<feature type="compositionally biased region" description="Low complexity" evidence="13">
    <location>
        <begin position="393"/>
        <end position="406"/>
    </location>
</feature>
<keyword evidence="6 15" id="KW-0732">Signal</keyword>
<evidence type="ECO:0000256" key="5">
    <source>
        <dbReference type="ARBA" id="ARBA00022679"/>
    </source>
</evidence>
<keyword evidence="14" id="KW-1133">Transmembrane helix</keyword>
<evidence type="ECO:0000256" key="3">
    <source>
        <dbReference type="ARBA" id="ARBA00012729"/>
    </source>
</evidence>
<dbReference type="PANTHER" id="PTHR10963:SF27">
    <property type="entry name" value="GLYCOSIDASE-RELATED"/>
    <property type="match status" value="1"/>
</dbReference>
<dbReference type="PANTHER" id="PTHR10963">
    <property type="entry name" value="GLYCOSYL HYDROLASE-RELATED"/>
    <property type="match status" value="1"/>
</dbReference>
<evidence type="ECO:0000259" key="16">
    <source>
        <dbReference type="PROSITE" id="PS51762"/>
    </source>
</evidence>
<dbReference type="Gene3D" id="2.60.120.200">
    <property type="match status" value="1"/>
</dbReference>
<accession>A0ABR0S8A2</accession>
<dbReference type="CDD" id="cd02183">
    <property type="entry name" value="GH16_fungal_CRH1_transglycosylase"/>
    <property type="match status" value="1"/>
</dbReference>
<comment type="caution">
    <text evidence="17">The sequence shown here is derived from an EMBL/GenBank/DDBJ whole genome shotgun (WGS) entry which is preliminary data.</text>
</comment>
<dbReference type="PROSITE" id="PS51762">
    <property type="entry name" value="GH16_2"/>
    <property type="match status" value="1"/>
</dbReference>
<evidence type="ECO:0000256" key="14">
    <source>
        <dbReference type="SAM" id="Phobius"/>
    </source>
</evidence>
<feature type="region of interest" description="Disordered" evidence="13">
    <location>
        <begin position="430"/>
        <end position="498"/>
    </location>
</feature>
<evidence type="ECO:0000256" key="11">
    <source>
        <dbReference type="ARBA" id="ARBA00023316"/>
    </source>
</evidence>
<evidence type="ECO:0000256" key="10">
    <source>
        <dbReference type="ARBA" id="ARBA00023295"/>
    </source>
</evidence>
<evidence type="ECO:0000256" key="6">
    <source>
        <dbReference type="ARBA" id="ARBA00022729"/>
    </source>
</evidence>
<feature type="region of interest" description="Disordered" evidence="13">
    <location>
        <begin position="389"/>
        <end position="413"/>
    </location>
</feature>
<dbReference type="EC" id="3.2.1.14" evidence="3"/>
<dbReference type="SUPFAM" id="SSF49899">
    <property type="entry name" value="Concanavalin A-like lectins/glucanases"/>
    <property type="match status" value="1"/>
</dbReference>
<evidence type="ECO:0000256" key="8">
    <source>
        <dbReference type="ARBA" id="ARBA00023136"/>
    </source>
</evidence>
<dbReference type="InterPro" id="IPR050546">
    <property type="entry name" value="Glycosyl_Hydrlase_16"/>
</dbReference>
<dbReference type="Proteomes" id="UP001338125">
    <property type="component" value="Unassembled WGS sequence"/>
</dbReference>
<evidence type="ECO:0000256" key="4">
    <source>
        <dbReference type="ARBA" id="ARBA00022676"/>
    </source>
</evidence>
<evidence type="ECO:0000256" key="12">
    <source>
        <dbReference type="ARBA" id="ARBA00038074"/>
    </source>
</evidence>
<feature type="signal peptide" evidence="15">
    <location>
        <begin position="1"/>
        <end position="19"/>
    </location>
</feature>
<dbReference type="GO" id="GO:0016798">
    <property type="term" value="F:hydrolase activity, acting on glycosyl bonds"/>
    <property type="evidence" value="ECO:0007669"/>
    <property type="project" value="UniProtKB-KW"/>
</dbReference>
<evidence type="ECO:0000256" key="7">
    <source>
        <dbReference type="ARBA" id="ARBA00022801"/>
    </source>
</evidence>
<evidence type="ECO:0000313" key="17">
    <source>
        <dbReference type="EMBL" id="KAK5988407.1"/>
    </source>
</evidence>
<keyword evidence="18" id="KW-1185">Reference proteome</keyword>
<name>A0ABR0S8A2_9HYPO</name>
<feature type="domain" description="GH16" evidence="16">
    <location>
        <begin position="21"/>
        <end position="238"/>
    </location>
</feature>
<evidence type="ECO:0000256" key="13">
    <source>
        <dbReference type="SAM" id="MobiDB-lite"/>
    </source>
</evidence>
<keyword evidence="10 17" id="KW-0326">Glycosidase</keyword>
<feature type="chain" id="PRO_5046616223" description="chitinase" evidence="15">
    <location>
        <begin position="20"/>
        <end position="498"/>
    </location>
</feature>
<evidence type="ECO:0000256" key="9">
    <source>
        <dbReference type="ARBA" id="ARBA00023180"/>
    </source>
</evidence>
<protein>
    <recommendedName>
        <fullName evidence="3">chitinase</fullName>
        <ecNumber evidence="3">3.2.1.14</ecNumber>
    </recommendedName>
</protein>
<dbReference type="Pfam" id="PF00722">
    <property type="entry name" value="Glyco_hydro_16"/>
    <property type="match status" value="1"/>
</dbReference>
<proteinExistence type="inferred from homology"/>
<reference evidence="17 18" key="1">
    <citation type="submission" date="2024-01" db="EMBL/GenBank/DDBJ databases">
        <title>Complete genome of Cladobotryum mycophilum ATHUM6906.</title>
        <authorList>
            <person name="Christinaki A.C."/>
            <person name="Myridakis A.I."/>
            <person name="Kouvelis V.N."/>
        </authorList>
    </citation>
    <scope>NUCLEOTIDE SEQUENCE [LARGE SCALE GENOMIC DNA]</scope>
    <source>
        <strain evidence="17 18">ATHUM6906</strain>
    </source>
</reference>
<evidence type="ECO:0000256" key="15">
    <source>
        <dbReference type="SAM" id="SignalP"/>
    </source>
</evidence>